<keyword evidence="2 4" id="KW-0479">Metal-binding</keyword>
<dbReference type="PROSITE" id="PS51007">
    <property type="entry name" value="CYTC"/>
    <property type="match status" value="1"/>
</dbReference>
<organism evidence="7 8">
    <name type="scientific">Sulfuriferula plumbiphila</name>
    <dbReference type="NCBI Taxonomy" id="171865"/>
    <lineage>
        <taxon>Bacteria</taxon>
        <taxon>Pseudomonadati</taxon>
        <taxon>Pseudomonadota</taxon>
        <taxon>Betaproteobacteria</taxon>
        <taxon>Nitrosomonadales</taxon>
        <taxon>Sulfuricellaceae</taxon>
        <taxon>Sulfuriferula</taxon>
    </lineage>
</organism>
<dbReference type="Proteomes" id="UP000321337">
    <property type="component" value="Unassembled WGS sequence"/>
</dbReference>
<keyword evidence="5" id="KW-0732">Signal</keyword>
<keyword evidence="3 4" id="KW-0408">Iron</keyword>
<sequence length="196" mass="21498">MFTTTKLFLLVTVFGTLSAFNTYAISADAIHYNFGEPASANDLKDFVSPLPDGRGLPAGSGTIAHGKQIYEEKCASCHGQKLEGGLGDRLIGGRGTLVNDDPKKAPIKTVESYWPYATTLFDYIKRAMPFYSPGSLTNDEVYSLAGYILSQGNIIKNNDPITSENLAKILMPNRDGFIPDHRPEHFKPADKNPQLR</sequence>
<dbReference type="InterPro" id="IPR036909">
    <property type="entry name" value="Cyt_c-like_dom_sf"/>
</dbReference>
<feature type="domain" description="Cytochrome c" evidence="6">
    <location>
        <begin position="61"/>
        <end position="152"/>
    </location>
</feature>
<evidence type="ECO:0000313" key="7">
    <source>
        <dbReference type="EMBL" id="GEP32217.1"/>
    </source>
</evidence>
<dbReference type="PANTHER" id="PTHR35008">
    <property type="entry name" value="BLL4482 PROTEIN-RELATED"/>
    <property type="match status" value="1"/>
</dbReference>
<dbReference type="PANTHER" id="PTHR35008:SF8">
    <property type="entry name" value="ALCOHOL DEHYDROGENASE CYTOCHROME C SUBUNIT"/>
    <property type="match status" value="1"/>
</dbReference>
<dbReference type="Gene3D" id="1.10.760.10">
    <property type="entry name" value="Cytochrome c-like domain"/>
    <property type="match status" value="1"/>
</dbReference>
<name>A0A512LCK0_9PROT</name>
<evidence type="ECO:0000256" key="4">
    <source>
        <dbReference type="PROSITE-ProRule" id="PRU00433"/>
    </source>
</evidence>
<comment type="caution">
    <text evidence="7">The sequence shown here is derived from an EMBL/GenBank/DDBJ whole genome shotgun (WGS) entry which is preliminary data.</text>
</comment>
<accession>A0A512LCK0</accession>
<dbReference type="InterPro" id="IPR009056">
    <property type="entry name" value="Cyt_c-like_dom"/>
</dbReference>
<dbReference type="AlphaFoldDB" id="A0A512LCK0"/>
<evidence type="ECO:0000259" key="6">
    <source>
        <dbReference type="PROSITE" id="PS51007"/>
    </source>
</evidence>
<evidence type="ECO:0000256" key="5">
    <source>
        <dbReference type="SAM" id="SignalP"/>
    </source>
</evidence>
<proteinExistence type="predicted"/>
<dbReference type="GO" id="GO:0046872">
    <property type="term" value="F:metal ion binding"/>
    <property type="evidence" value="ECO:0007669"/>
    <property type="project" value="UniProtKB-KW"/>
</dbReference>
<evidence type="ECO:0000256" key="2">
    <source>
        <dbReference type="ARBA" id="ARBA00022723"/>
    </source>
</evidence>
<feature type="signal peptide" evidence="5">
    <location>
        <begin position="1"/>
        <end position="24"/>
    </location>
</feature>
<dbReference type="Pfam" id="PF13442">
    <property type="entry name" value="Cytochrome_CBB3"/>
    <property type="match status" value="1"/>
</dbReference>
<protein>
    <submittedName>
        <fullName evidence="7">Cytochrome c</fullName>
    </submittedName>
</protein>
<reference evidence="7 8" key="1">
    <citation type="submission" date="2019-07" db="EMBL/GenBank/DDBJ databases">
        <title>Whole genome shotgun sequence of Thiobacillus plumbophilus NBRC 107929.</title>
        <authorList>
            <person name="Hosoyama A."/>
            <person name="Uohara A."/>
            <person name="Ohji S."/>
            <person name="Ichikawa N."/>
        </authorList>
    </citation>
    <scope>NUCLEOTIDE SEQUENCE [LARGE SCALE GENOMIC DNA]</scope>
    <source>
        <strain evidence="7 8">NBRC 107929</strain>
    </source>
</reference>
<dbReference type="EMBL" id="BKAD01000065">
    <property type="protein sequence ID" value="GEP32217.1"/>
    <property type="molecule type" value="Genomic_DNA"/>
</dbReference>
<dbReference type="GO" id="GO:0020037">
    <property type="term" value="F:heme binding"/>
    <property type="evidence" value="ECO:0007669"/>
    <property type="project" value="InterPro"/>
</dbReference>
<evidence type="ECO:0000313" key="8">
    <source>
        <dbReference type="Proteomes" id="UP000321337"/>
    </source>
</evidence>
<dbReference type="RefSeq" id="WP_147075171.1">
    <property type="nucleotide sequence ID" value="NZ_AP021884.1"/>
</dbReference>
<evidence type="ECO:0000256" key="1">
    <source>
        <dbReference type="ARBA" id="ARBA00022617"/>
    </source>
</evidence>
<keyword evidence="8" id="KW-1185">Reference proteome</keyword>
<dbReference type="GO" id="GO:0009055">
    <property type="term" value="F:electron transfer activity"/>
    <property type="evidence" value="ECO:0007669"/>
    <property type="project" value="InterPro"/>
</dbReference>
<keyword evidence="1 4" id="KW-0349">Heme</keyword>
<feature type="chain" id="PRO_5021962622" evidence="5">
    <location>
        <begin position="25"/>
        <end position="196"/>
    </location>
</feature>
<dbReference type="InterPro" id="IPR051459">
    <property type="entry name" value="Cytochrome_c-type_DH"/>
</dbReference>
<gene>
    <name evidence="7" type="ORF">TPL01_33550</name>
</gene>
<evidence type="ECO:0000256" key="3">
    <source>
        <dbReference type="ARBA" id="ARBA00023004"/>
    </source>
</evidence>
<dbReference type="OrthoDB" id="9811281at2"/>
<dbReference type="SUPFAM" id="SSF46626">
    <property type="entry name" value="Cytochrome c"/>
    <property type="match status" value="1"/>
</dbReference>